<keyword evidence="4" id="KW-1185">Reference proteome</keyword>
<sequence length="93" mass="9744">MGGKHGGGKHGDGNGDVEQTENGAQSILANVAVGAALAVGLVVGGFKLLGSSSDEKTVKDKKTMKAPGRNYRIVRDDFEHDPASYFRDLRKSG</sequence>
<keyword evidence="2" id="KW-1133">Transmembrane helix</keyword>
<reference evidence="3" key="1">
    <citation type="submission" date="2019-09" db="EMBL/GenBank/DDBJ databases">
        <title>Draft genome information of white flower Hibiscus syriacus.</title>
        <authorList>
            <person name="Kim Y.-M."/>
        </authorList>
    </citation>
    <scope>NUCLEOTIDE SEQUENCE [LARGE SCALE GENOMIC DNA]</scope>
    <source>
        <strain evidence="3">YM2019G1</strain>
    </source>
</reference>
<name>A0A6A2WS77_HIBSY</name>
<evidence type="ECO:0000313" key="4">
    <source>
        <dbReference type="Proteomes" id="UP000436088"/>
    </source>
</evidence>
<dbReference type="EMBL" id="VEPZ02001760">
    <property type="protein sequence ID" value="KAE8657400.1"/>
    <property type="molecule type" value="Genomic_DNA"/>
</dbReference>
<comment type="caution">
    <text evidence="3">The sequence shown here is derived from an EMBL/GenBank/DDBJ whole genome shotgun (WGS) entry which is preliminary data.</text>
</comment>
<evidence type="ECO:0000313" key="3">
    <source>
        <dbReference type="EMBL" id="KAE8657400.1"/>
    </source>
</evidence>
<organism evidence="3 4">
    <name type="scientific">Hibiscus syriacus</name>
    <name type="common">Rose of Sharon</name>
    <dbReference type="NCBI Taxonomy" id="106335"/>
    <lineage>
        <taxon>Eukaryota</taxon>
        <taxon>Viridiplantae</taxon>
        <taxon>Streptophyta</taxon>
        <taxon>Embryophyta</taxon>
        <taxon>Tracheophyta</taxon>
        <taxon>Spermatophyta</taxon>
        <taxon>Magnoliopsida</taxon>
        <taxon>eudicotyledons</taxon>
        <taxon>Gunneridae</taxon>
        <taxon>Pentapetalae</taxon>
        <taxon>rosids</taxon>
        <taxon>malvids</taxon>
        <taxon>Malvales</taxon>
        <taxon>Malvaceae</taxon>
        <taxon>Malvoideae</taxon>
        <taxon>Hibiscus</taxon>
    </lineage>
</organism>
<keyword evidence="2" id="KW-0472">Membrane</keyword>
<accession>A0A6A2WS77</accession>
<gene>
    <name evidence="3" type="ORF">F3Y22_tig00116995pilonHSYRG00043</name>
</gene>
<dbReference type="Proteomes" id="UP000436088">
    <property type="component" value="Unassembled WGS sequence"/>
</dbReference>
<feature type="transmembrane region" description="Helical" evidence="2">
    <location>
        <begin position="27"/>
        <end position="49"/>
    </location>
</feature>
<dbReference type="PANTHER" id="PTHR33333:SF32">
    <property type="entry name" value="PSAD1"/>
    <property type="match status" value="1"/>
</dbReference>
<feature type="region of interest" description="Disordered" evidence="1">
    <location>
        <begin position="1"/>
        <end position="21"/>
    </location>
</feature>
<dbReference type="AlphaFoldDB" id="A0A6A2WS77"/>
<dbReference type="PANTHER" id="PTHR33333">
    <property type="entry name" value="ERYTHROCYTE MEMBRANE PROTEIN 1-LIKE"/>
    <property type="match status" value="1"/>
</dbReference>
<evidence type="ECO:0000256" key="1">
    <source>
        <dbReference type="SAM" id="MobiDB-lite"/>
    </source>
</evidence>
<protein>
    <submittedName>
        <fullName evidence="3">Nop14, putative isoform 1</fullName>
    </submittedName>
</protein>
<keyword evidence="2" id="KW-0812">Transmembrane</keyword>
<proteinExistence type="predicted"/>
<evidence type="ECO:0000256" key="2">
    <source>
        <dbReference type="SAM" id="Phobius"/>
    </source>
</evidence>
<dbReference type="InterPro" id="IPR039926">
    <property type="entry name" value="Egg_app_1"/>
</dbReference>